<dbReference type="Pfam" id="PF09084">
    <property type="entry name" value="NMT1"/>
    <property type="match status" value="1"/>
</dbReference>
<evidence type="ECO:0000313" key="2">
    <source>
        <dbReference type="EMBL" id="CBH98886.1"/>
    </source>
</evidence>
<dbReference type="InterPro" id="IPR015168">
    <property type="entry name" value="SsuA/THI5"/>
</dbReference>
<reference evidence="2" key="1">
    <citation type="submission" date="2009-10" db="EMBL/GenBank/DDBJ databases">
        <title>Diversity of trophic interactions inside an arsenic-rich microbial ecosystem.</title>
        <authorList>
            <person name="Bertin P.N."/>
            <person name="Heinrich-Salmeron A."/>
            <person name="Pelletier E."/>
            <person name="Goulhen-Chollet F."/>
            <person name="Arsene-Ploetze F."/>
            <person name="Gallien S."/>
            <person name="Calteau A."/>
            <person name="Vallenet D."/>
            <person name="Casiot C."/>
            <person name="Chane-Woon-Ming B."/>
            <person name="Giloteaux L."/>
            <person name="Barakat M."/>
            <person name="Bonnefoy V."/>
            <person name="Bruneel O."/>
            <person name="Chandler M."/>
            <person name="Cleiss J."/>
            <person name="Duran R."/>
            <person name="Elbaz-Poulichet F."/>
            <person name="Fonknechten N."/>
            <person name="Lauga B."/>
            <person name="Mornico D."/>
            <person name="Ortet P."/>
            <person name="Schaeffer C."/>
            <person name="Siguier P."/>
            <person name="Alexander Thil Smith A."/>
            <person name="Van Dorsselaer A."/>
            <person name="Weissenbach J."/>
            <person name="Medigue C."/>
            <person name="Le Paslier D."/>
        </authorList>
    </citation>
    <scope>NUCLEOTIDE SEQUENCE</scope>
</reference>
<evidence type="ECO:0000259" key="1">
    <source>
        <dbReference type="Pfam" id="PF09084"/>
    </source>
</evidence>
<organism evidence="2">
    <name type="scientific">mine drainage metagenome</name>
    <dbReference type="NCBI Taxonomy" id="410659"/>
    <lineage>
        <taxon>unclassified sequences</taxon>
        <taxon>metagenomes</taxon>
        <taxon>ecological metagenomes</taxon>
    </lineage>
</organism>
<dbReference type="Gene3D" id="3.40.190.10">
    <property type="entry name" value="Periplasmic binding protein-like II"/>
    <property type="match status" value="2"/>
</dbReference>
<accession>E6PVC9</accession>
<comment type="caution">
    <text evidence="2">The sequence shown here is derived from an EMBL/GenBank/DDBJ whole genome shotgun (WGS) entry which is preliminary data.</text>
</comment>
<name>E6PVC9_9ZZZZ</name>
<gene>
    <name evidence="2" type="ORF">CARN2_0060</name>
</gene>
<dbReference type="SUPFAM" id="SSF53850">
    <property type="entry name" value="Periplasmic binding protein-like II"/>
    <property type="match status" value="1"/>
</dbReference>
<dbReference type="AlphaFoldDB" id="E6PVC9"/>
<dbReference type="EMBL" id="CABM01000064">
    <property type="protein sequence ID" value="CBH98886.1"/>
    <property type="molecule type" value="Genomic_DNA"/>
</dbReference>
<dbReference type="PANTHER" id="PTHR30024">
    <property type="entry name" value="ALIPHATIC SULFONATES-BINDING PROTEIN-RELATED"/>
    <property type="match status" value="1"/>
</dbReference>
<protein>
    <recommendedName>
        <fullName evidence="1">SsuA/THI5-like domain-containing protein</fullName>
    </recommendedName>
</protein>
<dbReference type="PANTHER" id="PTHR30024:SF2">
    <property type="entry name" value="ABC TRANSPORTER SUBSTRATE-BINDING PROTEIN"/>
    <property type="match status" value="1"/>
</dbReference>
<feature type="domain" description="SsuA/THI5-like" evidence="1">
    <location>
        <begin position="62"/>
        <end position="257"/>
    </location>
</feature>
<sequence>MKKHLIGATLLAAVLLATSTAASAEVNEISVAREFGISYLPLIVMQEQNLIQKQAAARGIKDLKVKWVQFAGGNVMNTALLSDSLQFASGGVAPMVIAWARTRDNYRIKGVAALNSMPLYLNTSDPNVKSIKDFTSKDKIALPAVKVSIQAVTLQMAAEQIFGPGQEHKLDALTVSMSHPAAMAALASGAITAHFGAPPFQYQELTMPGVHTILNSYTVLGGPASFNLVWTTSKFYKENPKIYAAFYAALEQAISEINHDKKWAAEQYLKSTHDTKDKVGFILNMLQNPQMDYTTTPQHVMKYVRFMHKVGTIKAVPQSWKDLFFPNVDNLPGS</sequence>
<proteinExistence type="predicted"/>